<sequence>MEFEKIASIIVVALIISEFLCYSLWIKAYFKNGIVVFSRSIDFKFKPDINKFSDILTEGLSENFWHSKLLFRGISSNEMIFREQIFRFFRQNGYLLIHGHIQICNESSKLIIKGRFSFIYPLILISLQKGNQKMVPNLNGLMII</sequence>
<dbReference type="EMBL" id="JALJRB010000053">
    <property type="protein sequence ID" value="MCJ8503154.1"/>
    <property type="molecule type" value="Genomic_DNA"/>
</dbReference>
<dbReference type="RefSeq" id="WP_246915103.1">
    <property type="nucleotide sequence ID" value="NZ_JALJRB010000053.1"/>
</dbReference>
<comment type="caution">
    <text evidence="2">The sequence shown here is derived from an EMBL/GenBank/DDBJ whole genome shotgun (WGS) entry which is preliminary data.</text>
</comment>
<keyword evidence="1" id="KW-0812">Transmembrane</keyword>
<organism evidence="2 3">
    <name type="scientific">Desulfatitalea alkaliphila</name>
    <dbReference type="NCBI Taxonomy" id="2929485"/>
    <lineage>
        <taxon>Bacteria</taxon>
        <taxon>Pseudomonadati</taxon>
        <taxon>Thermodesulfobacteriota</taxon>
        <taxon>Desulfobacteria</taxon>
        <taxon>Desulfobacterales</taxon>
        <taxon>Desulfosarcinaceae</taxon>
        <taxon>Desulfatitalea</taxon>
    </lineage>
</organism>
<evidence type="ECO:0000256" key="1">
    <source>
        <dbReference type="SAM" id="Phobius"/>
    </source>
</evidence>
<keyword evidence="1" id="KW-1133">Transmembrane helix</keyword>
<evidence type="ECO:0000313" key="3">
    <source>
        <dbReference type="Proteomes" id="UP001165427"/>
    </source>
</evidence>
<feature type="transmembrane region" description="Helical" evidence="1">
    <location>
        <begin position="6"/>
        <end position="25"/>
    </location>
</feature>
<keyword evidence="3" id="KW-1185">Reference proteome</keyword>
<dbReference type="Proteomes" id="UP001165427">
    <property type="component" value="Unassembled WGS sequence"/>
</dbReference>
<gene>
    <name evidence="2" type="ORF">MRX98_21455</name>
</gene>
<reference evidence="2" key="1">
    <citation type="submission" date="2022-04" db="EMBL/GenBank/DDBJ databases">
        <title>Desulfatitalea alkaliphila sp. nov., a novel anaerobic sulfate-reducing bacterium isolated from terrestrial mud volcano, Taman Peninsula, Russia.</title>
        <authorList>
            <person name="Khomyakova M.A."/>
            <person name="Merkel A.Y."/>
            <person name="Slobodkin A.I."/>
        </authorList>
    </citation>
    <scope>NUCLEOTIDE SEQUENCE</scope>
    <source>
        <strain evidence="2">M08but</strain>
    </source>
</reference>
<protein>
    <submittedName>
        <fullName evidence="2">Uncharacterized protein</fullName>
    </submittedName>
</protein>
<dbReference type="AlphaFoldDB" id="A0AA41R689"/>
<proteinExistence type="predicted"/>
<accession>A0AA41R689</accession>
<keyword evidence="1" id="KW-0472">Membrane</keyword>
<evidence type="ECO:0000313" key="2">
    <source>
        <dbReference type="EMBL" id="MCJ8503154.1"/>
    </source>
</evidence>
<name>A0AA41R689_9BACT</name>